<evidence type="ECO:0000313" key="1">
    <source>
        <dbReference type="EMBL" id="NDU96530.1"/>
    </source>
</evidence>
<organism evidence="1 2">
    <name type="scientific">Spirosoma terrae</name>
    <dbReference type="NCBI Taxonomy" id="1968276"/>
    <lineage>
        <taxon>Bacteria</taxon>
        <taxon>Pseudomonadati</taxon>
        <taxon>Bacteroidota</taxon>
        <taxon>Cytophagia</taxon>
        <taxon>Cytophagales</taxon>
        <taxon>Cytophagaceae</taxon>
        <taxon>Spirosoma</taxon>
    </lineage>
</organism>
<sequence length="210" mass="24277">MAIFTTYTNERSMVAARIKKAFDSVIELDLVVWENFSKLGTVEHFSAETVLKPSGTREKQFSLLLSGIGGALIWRKKQYICTDLYVENDCVMDYLSFTLQSVTDTEIRLFEASSVFRIPYQRFQETFNPNAYGPAVTLKSLERAYMDKLRQQVDLLSRTAKERYLDVCERHKDVDRIPLKYMASYLGITPQSLSRIRSEKIDQLPYGNSH</sequence>
<dbReference type="RefSeq" id="WP_163950853.1">
    <property type="nucleotide sequence ID" value="NZ_JAAFZH010000007.1"/>
</dbReference>
<accession>A0A6L9L816</accession>
<dbReference type="InterPro" id="IPR018490">
    <property type="entry name" value="cNMP-bd_dom_sf"/>
</dbReference>
<evidence type="ECO:0008006" key="3">
    <source>
        <dbReference type="Google" id="ProtNLM"/>
    </source>
</evidence>
<gene>
    <name evidence="1" type="ORF">GK108_16735</name>
</gene>
<comment type="caution">
    <text evidence="1">The sequence shown here is derived from an EMBL/GenBank/DDBJ whole genome shotgun (WGS) entry which is preliminary data.</text>
</comment>
<dbReference type="AlphaFoldDB" id="A0A6L9L816"/>
<evidence type="ECO:0000313" key="2">
    <source>
        <dbReference type="Proteomes" id="UP000474175"/>
    </source>
</evidence>
<keyword evidence="2" id="KW-1185">Reference proteome</keyword>
<dbReference type="EMBL" id="JAAFZH010000007">
    <property type="protein sequence ID" value="NDU96530.1"/>
    <property type="molecule type" value="Genomic_DNA"/>
</dbReference>
<dbReference type="InterPro" id="IPR014710">
    <property type="entry name" value="RmlC-like_jellyroll"/>
</dbReference>
<reference evidence="1 2" key="1">
    <citation type="submission" date="2020-02" db="EMBL/GenBank/DDBJ databases">
        <title>Draft genome sequence of two Spirosoma agri KCTC 52727 and Spirosoma terrae KCTC 52035.</title>
        <authorList>
            <person name="Rojas J."/>
            <person name="Ambika Manirajan B."/>
            <person name="Suarez C."/>
            <person name="Ratering S."/>
            <person name="Schnell S."/>
        </authorList>
    </citation>
    <scope>NUCLEOTIDE SEQUENCE [LARGE SCALE GENOMIC DNA]</scope>
    <source>
        <strain evidence="1 2">KCTC 52035</strain>
    </source>
</reference>
<protein>
    <recommendedName>
        <fullName evidence="3">Crp/Fnr family transcriptional regulator</fullName>
    </recommendedName>
</protein>
<proteinExistence type="predicted"/>
<name>A0A6L9L816_9BACT</name>
<dbReference type="Proteomes" id="UP000474175">
    <property type="component" value="Unassembled WGS sequence"/>
</dbReference>
<dbReference type="Gene3D" id="2.60.120.10">
    <property type="entry name" value="Jelly Rolls"/>
    <property type="match status" value="1"/>
</dbReference>
<dbReference type="SUPFAM" id="SSF51206">
    <property type="entry name" value="cAMP-binding domain-like"/>
    <property type="match status" value="1"/>
</dbReference>